<gene>
    <name evidence="2" type="ORF">VNO80_23016</name>
</gene>
<dbReference type="EMBL" id="JAYMYR010000008">
    <property type="protein sequence ID" value="KAK7348458.1"/>
    <property type="molecule type" value="Genomic_DNA"/>
</dbReference>
<feature type="transmembrane region" description="Helical" evidence="1">
    <location>
        <begin position="49"/>
        <end position="69"/>
    </location>
</feature>
<evidence type="ECO:0000313" key="3">
    <source>
        <dbReference type="Proteomes" id="UP001374584"/>
    </source>
</evidence>
<dbReference type="Proteomes" id="UP001374584">
    <property type="component" value="Unassembled WGS sequence"/>
</dbReference>
<keyword evidence="1" id="KW-0472">Membrane</keyword>
<keyword evidence="1" id="KW-0812">Transmembrane</keyword>
<reference evidence="2 3" key="1">
    <citation type="submission" date="2024-01" db="EMBL/GenBank/DDBJ databases">
        <title>The genomes of 5 underutilized Papilionoideae crops provide insights into root nodulation and disease resistanc.</title>
        <authorList>
            <person name="Jiang F."/>
        </authorList>
    </citation>
    <scope>NUCLEOTIDE SEQUENCE [LARGE SCALE GENOMIC DNA]</scope>
    <source>
        <strain evidence="2">JINMINGXINNONG_FW02</strain>
        <tissue evidence="2">Leaves</tissue>
    </source>
</reference>
<name>A0AAN9MBQ7_PHACN</name>
<keyword evidence="3" id="KW-1185">Reference proteome</keyword>
<evidence type="ECO:0000313" key="2">
    <source>
        <dbReference type="EMBL" id="KAK7348458.1"/>
    </source>
</evidence>
<accession>A0AAN9MBQ7</accession>
<keyword evidence="1" id="KW-1133">Transmembrane helix</keyword>
<evidence type="ECO:0000256" key="1">
    <source>
        <dbReference type="SAM" id="Phobius"/>
    </source>
</evidence>
<comment type="caution">
    <text evidence="2">The sequence shown here is derived from an EMBL/GenBank/DDBJ whole genome shotgun (WGS) entry which is preliminary data.</text>
</comment>
<sequence>MSEARCSGRGSDGRLDIEAQYVSNSAEDVPLRFVSYRGNSEMRYRVGEVVASFIVYLGSLSAAGLDVGYRRRF</sequence>
<proteinExistence type="predicted"/>
<protein>
    <submittedName>
        <fullName evidence="2">Uncharacterized protein</fullName>
    </submittedName>
</protein>
<dbReference type="AlphaFoldDB" id="A0AAN9MBQ7"/>
<organism evidence="2 3">
    <name type="scientific">Phaseolus coccineus</name>
    <name type="common">Scarlet runner bean</name>
    <name type="synonym">Phaseolus multiflorus</name>
    <dbReference type="NCBI Taxonomy" id="3886"/>
    <lineage>
        <taxon>Eukaryota</taxon>
        <taxon>Viridiplantae</taxon>
        <taxon>Streptophyta</taxon>
        <taxon>Embryophyta</taxon>
        <taxon>Tracheophyta</taxon>
        <taxon>Spermatophyta</taxon>
        <taxon>Magnoliopsida</taxon>
        <taxon>eudicotyledons</taxon>
        <taxon>Gunneridae</taxon>
        <taxon>Pentapetalae</taxon>
        <taxon>rosids</taxon>
        <taxon>fabids</taxon>
        <taxon>Fabales</taxon>
        <taxon>Fabaceae</taxon>
        <taxon>Papilionoideae</taxon>
        <taxon>50 kb inversion clade</taxon>
        <taxon>NPAAA clade</taxon>
        <taxon>indigoferoid/millettioid clade</taxon>
        <taxon>Phaseoleae</taxon>
        <taxon>Phaseolus</taxon>
    </lineage>
</organism>